<organism evidence="1 2">
    <name type="scientific">Penicillium nordicum</name>
    <dbReference type="NCBI Taxonomy" id="229535"/>
    <lineage>
        <taxon>Eukaryota</taxon>
        <taxon>Fungi</taxon>
        <taxon>Dikarya</taxon>
        <taxon>Ascomycota</taxon>
        <taxon>Pezizomycotina</taxon>
        <taxon>Eurotiomycetes</taxon>
        <taxon>Eurotiomycetidae</taxon>
        <taxon>Eurotiales</taxon>
        <taxon>Aspergillaceae</taxon>
        <taxon>Penicillium</taxon>
    </lineage>
</organism>
<evidence type="ECO:0000313" key="2">
    <source>
        <dbReference type="Proteomes" id="UP000037696"/>
    </source>
</evidence>
<dbReference type="EMBL" id="LHQQ01000004">
    <property type="protein sequence ID" value="KOS48582.1"/>
    <property type="molecule type" value="Genomic_DNA"/>
</dbReference>
<keyword evidence="2" id="KW-1185">Reference proteome</keyword>
<dbReference type="Proteomes" id="UP000037696">
    <property type="component" value="Unassembled WGS sequence"/>
</dbReference>
<proteinExistence type="predicted"/>
<comment type="caution">
    <text evidence="1">The sequence shown here is derived from an EMBL/GenBank/DDBJ whole genome shotgun (WGS) entry which is preliminary data.</text>
</comment>
<sequence>MFFSPYVVGDEQSAVMPRMPDIRTLPAKCRANPTVTRKERFRHTGDVKPNGKARILKVKGETDMKVLGEVYIVDVEFHGAMWG</sequence>
<dbReference type="AlphaFoldDB" id="A0A0M9WKR5"/>
<name>A0A0M9WKR5_9EURO</name>
<evidence type="ECO:0000313" key="1">
    <source>
        <dbReference type="EMBL" id="KOS48582.1"/>
    </source>
</evidence>
<accession>A0A0M9WKR5</accession>
<gene>
    <name evidence="1" type="ORF">ACN38_g449</name>
</gene>
<protein>
    <submittedName>
        <fullName evidence="1">Uncharacterized protein</fullName>
    </submittedName>
</protein>
<reference evidence="1 2" key="1">
    <citation type="submission" date="2015-08" db="EMBL/GenBank/DDBJ databases">
        <title>Genome sequencing of Penicillium nordicum.</title>
        <authorList>
            <person name="Nguyen H.D."/>
            <person name="Seifert K.A."/>
        </authorList>
    </citation>
    <scope>NUCLEOTIDE SEQUENCE [LARGE SCALE GENOMIC DNA]</scope>
    <source>
        <strain evidence="1 2">DAOMC 185683</strain>
    </source>
</reference>